<dbReference type="RefSeq" id="WP_233720079.1">
    <property type="nucleotide sequence ID" value="NZ_JAJUWU010000014.1"/>
</dbReference>
<evidence type="ECO:0000313" key="3">
    <source>
        <dbReference type="Proteomes" id="UP001139035"/>
    </source>
</evidence>
<keyword evidence="1" id="KW-0812">Transmembrane</keyword>
<dbReference type="InterPro" id="IPR009495">
    <property type="entry name" value="NrsF"/>
</dbReference>
<feature type="transmembrane region" description="Helical" evidence="1">
    <location>
        <begin position="189"/>
        <end position="210"/>
    </location>
</feature>
<feature type="transmembrane region" description="Helical" evidence="1">
    <location>
        <begin position="21"/>
        <end position="43"/>
    </location>
</feature>
<keyword evidence="1" id="KW-1133">Transmembrane helix</keyword>
<proteinExistence type="predicted"/>
<feature type="transmembrane region" description="Helical" evidence="1">
    <location>
        <begin position="63"/>
        <end position="81"/>
    </location>
</feature>
<keyword evidence="1" id="KW-0472">Membrane</keyword>
<feature type="transmembrane region" description="Helical" evidence="1">
    <location>
        <begin position="93"/>
        <end position="111"/>
    </location>
</feature>
<comment type="caution">
    <text evidence="2">The sequence shown here is derived from an EMBL/GenBank/DDBJ whole genome shotgun (WGS) entry which is preliminary data.</text>
</comment>
<protein>
    <submittedName>
        <fullName evidence="2">NrsF family protein</fullName>
    </submittedName>
</protein>
<dbReference type="Pfam" id="PF06532">
    <property type="entry name" value="NrsF"/>
    <property type="match status" value="1"/>
</dbReference>
<sequence length="212" mass="22284">MQTDQLIADLASQATRPKNQFTLPLWLAVALAPFVALAVFMPMLGPRANFVASLATVRFDMKFVVTGLLAVTALALLAALARPARPVAYRLKWLALPTLMLLAAVVVELLVVPEAAWAERAVGQNARNCLIAIPTMGAPVLALFLYALSDQAPTRPALSGAVAGLAAAGISAIFYAAHCPDDSPLFVAVWYPLATAILVVGGAGVGSRLLRW</sequence>
<dbReference type="Proteomes" id="UP001139035">
    <property type="component" value="Unassembled WGS sequence"/>
</dbReference>
<keyword evidence="3" id="KW-1185">Reference proteome</keyword>
<evidence type="ECO:0000313" key="2">
    <source>
        <dbReference type="EMBL" id="MCE7029080.1"/>
    </source>
</evidence>
<dbReference type="AlphaFoldDB" id="A0A9X1T684"/>
<evidence type="ECO:0000256" key="1">
    <source>
        <dbReference type="SAM" id="Phobius"/>
    </source>
</evidence>
<gene>
    <name evidence="2" type="ORF">LZD57_13865</name>
</gene>
<reference evidence="2" key="1">
    <citation type="submission" date="2022-01" db="EMBL/GenBank/DDBJ databases">
        <title>Jiella avicenniae sp. nov., a novel endophytic bacterium isolated from bark of Avicennia marina.</title>
        <authorList>
            <person name="Tuo L."/>
        </authorList>
    </citation>
    <scope>NUCLEOTIDE SEQUENCE</scope>
    <source>
        <strain evidence="2">CBK1P-4</strain>
    </source>
</reference>
<feature type="transmembrane region" description="Helical" evidence="1">
    <location>
        <begin position="131"/>
        <end position="148"/>
    </location>
</feature>
<dbReference type="EMBL" id="JAJUWU010000014">
    <property type="protein sequence ID" value="MCE7029080.1"/>
    <property type="molecule type" value="Genomic_DNA"/>
</dbReference>
<organism evidence="2 3">
    <name type="scientific">Jiella avicenniae</name>
    <dbReference type="NCBI Taxonomy" id="2907202"/>
    <lineage>
        <taxon>Bacteria</taxon>
        <taxon>Pseudomonadati</taxon>
        <taxon>Pseudomonadota</taxon>
        <taxon>Alphaproteobacteria</taxon>
        <taxon>Hyphomicrobiales</taxon>
        <taxon>Aurantimonadaceae</taxon>
        <taxon>Jiella</taxon>
    </lineage>
</organism>
<accession>A0A9X1T684</accession>
<name>A0A9X1T684_9HYPH</name>
<feature type="transmembrane region" description="Helical" evidence="1">
    <location>
        <begin position="157"/>
        <end position="177"/>
    </location>
</feature>